<protein>
    <submittedName>
        <fullName evidence="1">Chymotrypsin-like elastase member 1</fullName>
        <ecNumber evidence="1">3.4.21.-</ecNumber>
    </submittedName>
</protein>
<keyword evidence="2" id="KW-1185">Reference proteome</keyword>
<keyword evidence="1" id="KW-0378">Hydrolase</keyword>
<dbReference type="Proteomes" id="UP001165960">
    <property type="component" value="Unassembled WGS sequence"/>
</dbReference>
<evidence type="ECO:0000313" key="1">
    <source>
        <dbReference type="EMBL" id="KAJ9085775.1"/>
    </source>
</evidence>
<organism evidence="1 2">
    <name type="scientific">Entomophthora muscae</name>
    <dbReference type="NCBI Taxonomy" id="34485"/>
    <lineage>
        <taxon>Eukaryota</taxon>
        <taxon>Fungi</taxon>
        <taxon>Fungi incertae sedis</taxon>
        <taxon>Zoopagomycota</taxon>
        <taxon>Entomophthoromycotina</taxon>
        <taxon>Entomophthoromycetes</taxon>
        <taxon>Entomophthorales</taxon>
        <taxon>Entomophthoraceae</taxon>
        <taxon>Entomophthora</taxon>
    </lineage>
</organism>
<name>A0ACC2UG04_9FUNG</name>
<proteinExistence type="predicted"/>
<dbReference type="EC" id="3.4.21.-" evidence="1"/>
<accession>A0ACC2UG04</accession>
<gene>
    <name evidence="1" type="primary">CELA1_1</name>
    <name evidence="1" type="ORF">DSO57_1010581</name>
</gene>
<comment type="caution">
    <text evidence="1">The sequence shown here is derived from an EMBL/GenBank/DDBJ whole genome shotgun (WGS) entry which is preliminary data.</text>
</comment>
<evidence type="ECO:0000313" key="2">
    <source>
        <dbReference type="Proteomes" id="UP001165960"/>
    </source>
</evidence>
<sequence>MLWILCFLSVGLSHRISRSSTNYGPKFRGYESEPTTEALKVSPLAASPYAYPFMGLVTDYKKQCGGCFVTHKVVVTAAHCVGDELQYVLSNFNVILHRYQLTVPLENDGAFKFNVTHTFLHPGYNANIDAAAPHDVAVVVVNNNRRVFDGVDLDLIVRIDRGKYSAVNEGARLLGWGTTSDELISANGTNTSAKPTVVMKEMNLIIRPAESCTYREFEKGYSICAQGLTTDEIPCKGDSGGPLVHLPQGYGDTRYTFVGIVSFGSTNCTLNTVFARVAAYSDFIINLVNRFSPESPVASTTPAPPPNAKRHRSKAYGQNKIALARPSPYTTPRPPRTLTAQPLAKAGSKIGYRGPSKTTPGILNNGPSNANPTVHTLAVTTAIGQRPITVTYTTPPKETDVSYLDRRMTNILLNLQKKEPLPANYRAYVLNRAFPALDDLTVEYYRPKYSAPKPIPTFVYPSQVQAPTILKMDLQ</sequence>
<reference evidence="1" key="1">
    <citation type="submission" date="2022-04" db="EMBL/GenBank/DDBJ databases">
        <title>Genome of the entomopathogenic fungus Entomophthora muscae.</title>
        <authorList>
            <person name="Elya C."/>
            <person name="Lovett B.R."/>
            <person name="Lee E."/>
            <person name="Macias A.M."/>
            <person name="Hajek A.E."/>
            <person name="De Bivort B.L."/>
            <person name="Kasson M.T."/>
            <person name="De Fine Licht H.H."/>
            <person name="Stajich J.E."/>
        </authorList>
    </citation>
    <scope>NUCLEOTIDE SEQUENCE</scope>
    <source>
        <strain evidence="1">Berkeley</strain>
    </source>
</reference>
<dbReference type="EMBL" id="QTSX02000745">
    <property type="protein sequence ID" value="KAJ9085775.1"/>
    <property type="molecule type" value="Genomic_DNA"/>
</dbReference>